<dbReference type="RefSeq" id="WP_341699033.1">
    <property type="nucleotide sequence ID" value="NZ_JBBYHU010000002.1"/>
</dbReference>
<evidence type="ECO:0000256" key="1">
    <source>
        <dbReference type="SAM" id="Phobius"/>
    </source>
</evidence>
<feature type="transmembrane region" description="Helical" evidence="1">
    <location>
        <begin position="33"/>
        <end position="51"/>
    </location>
</feature>
<gene>
    <name evidence="2" type="ORF">AAEO59_01800</name>
</gene>
<comment type="caution">
    <text evidence="2">The sequence shown here is derived from an EMBL/GenBank/DDBJ whole genome shotgun (WGS) entry which is preliminary data.</text>
</comment>
<keyword evidence="1" id="KW-0812">Transmembrane</keyword>
<sequence length="275" mass="32522">MKKKENDHSLTVALLFFLIYRILVVIISDGSTFFNISFYLILFLIIGVLFIKYSSIYNNTSLFFLLCTFLFIIFPLSHEILFKYTSNNYTFSEDYLKHRKREITLQLDDYKDVNKLIKISKELPTKIQNLSIVDSLIGKKYHYKSGFFIIDPESIGMRPQDRERDYQFYDVIFYDKNSKKTASVRTTDESIIKAIHLKYNKSIELKKNLKNPTLNTHYADIWLDSVTIFLFSNIKPIGRATQIIQLFQVITSFFFAYMLTTLLDNFKNLKILKKE</sequence>
<keyword evidence="3" id="KW-1185">Reference proteome</keyword>
<dbReference type="EMBL" id="JBBYHU010000002">
    <property type="protein sequence ID" value="MEL1239769.1"/>
    <property type="molecule type" value="Genomic_DNA"/>
</dbReference>
<reference evidence="2 3" key="1">
    <citation type="submission" date="2024-04" db="EMBL/GenBank/DDBJ databases">
        <title>Flavobacterium sp. DGU99 16S ribosomal RNA gene Genome sequencing and assembly.</title>
        <authorList>
            <person name="Park S."/>
        </authorList>
    </citation>
    <scope>NUCLEOTIDE SEQUENCE [LARGE SCALE GENOMIC DNA]</scope>
    <source>
        <strain evidence="2 3">DGU99</strain>
    </source>
</reference>
<feature type="transmembrane region" description="Helical" evidence="1">
    <location>
        <begin position="9"/>
        <end position="27"/>
    </location>
</feature>
<keyword evidence="1" id="KW-1133">Transmembrane helix</keyword>
<name>A0ABU9HIP4_9FLAO</name>
<dbReference type="Proteomes" id="UP001398556">
    <property type="component" value="Unassembled WGS sequence"/>
</dbReference>
<proteinExistence type="predicted"/>
<organism evidence="2 3">
    <name type="scientific">Flavobacterium flavipallidum</name>
    <dbReference type="NCBI Taxonomy" id="3139140"/>
    <lineage>
        <taxon>Bacteria</taxon>
        <taxon>Pseudomonadati</taxon>
        <taxon>Bacteroidota</taxon>
        <taxon>Flavobacteriia</taxon>
        <taxon>Flavobacteriales</taxon>
        <taxon>Flavobacteriaceae</taxon>
        <taxon>Flavobacterium</taxon>
    </lineage>
</organism>
<feature type="transmembrane region" description="Helical" evidence="1">
    <location>
        <begin position="63"/>
        <end position="82"/>
    </location>
</feature>
<evidence type="ECO:0000313" key="2">
    <source>
        <dbReference type="EMBL" id="MEL1239769.1"/>
    </source>
</evidence>
<accession>A0ABU9HIP4</accession>
<feature type="transmembrane region" description="Helical" evidence="1">
    <location>
        <begin position="243"/>
        <end position="263"/>
    </location>
</feature>
<keyword evidence="1" id="KW-0472">Membrane</keyword>
<evidence type="ECO:0000313" key="3">
    <source>
        <dbReference type="Proteomes" id="UP001398556"/>
    </source>
</evidence>
<protein>
    <submittedName>
        <fullName evidence="2">Uncharacterized protein</fullName>
    </submittedName>
</protein>